<dbReference type="InterPro" id="IPR008969">
    <property type="entry name" value="CarboxyPept-like_regulatory"/>
</dbReference>
<dbReference type="eggNOG" id="COG1629">
    <property type="taxonomic scope" value="Bacteria"/>
</dbReference>
<sequence length="833" mass="95664">MKRLLVLFFTFMQVGSMYGQAEIYGTVEDSLRYEPLVGVTIVLYRNRRPVSFTCSGEMGNFRLPVQILLPDDTLQASFLGYKKKRMAIAGTKDGIKIKLAQETFSLKEVQVNAGRITGLQDTITYDLTRFADARDNSLKDVLKKLPGVEVNKEGQISYNGKTISRFTVEGLDLSGGRYNQISDALRGKDVEKAQFIEHDQPIKALQGKVLTNDIALNIGLRESARNKFLPTLKPYLCIGEPTGMGGEANILQIGKKKQMMYNLVYDRTGADIFAPARLLAASNIEVASADLPQWLAVPTLMAPIDAGRVRFNTSQKYQINRTSKVRNGTEWRISSGYYREVVRQTTTDFSNYYLEGASPVKTDEMEDLLLKTDRLNVELEYKVNTDKVYGNDIFQANMNKSDALSWLQSIVNGMLQQHMKVPSINVSNRLYRMIVGEKTSLSIQSVLDYHHSVSRLFIDDFSQKFNTNLWHTDNNVAWLFRHRFITHRYMAGFAAENLFVVANYPRYAVYFTPLWQYRRENVTVSLQSRMAYESLTWQRYSAFLFRPHLSLNVKKGYHGEWFISAYYNENIDETGNFALSEYRSDYRTTYGNEGFVPQMRQLGSYVAYYYKRPVHELFGNVSVSASRSWCNTLTDLQIRNGFYRYNMYRLNNRFSTFSAKGVISKGFFRLHAKMKLGVSYDYSSGNQSSSRALLRYYSHVVSLQPDMEFSPKWCALSYSGSFTWSRSQIDNADMSALLNCRQSIVLTKTLSNIDISLSAVHYYNELQESNNINTMLADVSVVWRLKKVRLSMEWRNIFNKTHYAVTYYNAVSSSTSRYVLRPRELLASCQITL</sequence>
<name>E7RNE7_9BACT</name>
<gene>
    <name evidence="1" type="ORF">HMPREF0663_10647</name>
</gene>
<dbReference type="SUPFAM" id="SSF49464">
    <property type="entry name" value="Carboxypeptidase regulatory domain-like"/>
    <property type="match status" value="1"/>
</dbReference>
<protein>
    <recommendedName>
        <fullName evidence="3">Outer membrane protein beta-barrel domain-containing protein</fullName>
    </recommendedName>
</protein>
<dbReference type="AlphaFoldDB" id="E7RNE7"/>
<dbReference type="STRING" id="28134.SAMN05444288_0228"/>
<dbReference type="EMBL" id="AEPE02000002">
    <property type="protein sequence ID" value="EFZ38278.1"/>
    <property type="molecule type" value="Genomic_DNA"/>
</dbReference>
<reference evidence="1" key="1">
    <citation type="submission" date="2011-01" db="EMBL/GenBank/DDBJ databases">
        <authorList>
            <person name="Muzny D."/>
            <person name="Qin X."/>
            <person name="Buhay C."/>
            <person name="Dugan-Rocha S."/>
            <person name="Ding Y."/>
            <person name="Chen G."/>
            <person name="Hawes A."/>
            <person name="Holder M."/>
            <person name="Jhangiani S."/>
            <person name="Johnson A."/>
            <person name="Khan Z."/>
            <person name="Li Z."/>
            <person name="Liu W."/>
            <person name="Liu X."/>
            <person name="Perez L."/>
            <person name="Shen H."/>
            <person name="Wang Q."/>
            <person name="Watt J."/>
            <person name="Xi L."/>
            <person name="Xin Y."/>
            <person name="Zhou J."/>
            <person name="Deng J."/>
            <person name="Jiang H."/>
            <person name="Liu Y."/>
            <person name="Qu J."/>
            <person name="Song X.-Z."/>
            <person name="Zhang L."/>
            <person name="Villasana D."/>
            <person name="Johnson A."/>
            <person name="Liu J."/>
            <person name="Liyanage D."/>
            <person name="Lorensuhewa L."/>
            <person name="Robinson T."/>
            <person name="Song A."/>
            <person name="Song B.-B."/>
            <person name="Dinh H."/>
            <person name="Thornton R."/>
            <person name="Coyle M."/>
            <person name="Francisco L."/>
            <person name="Jackson L."/>
            <person name="Javaid M."/>
            <person name="Korchina V."/>
            <person name="Kovar C."/>
            <person name="Mata R."/>
            <person name="Mathew T."/>
            <person name="Ngo R."/>
            <person name="Nguyen L."/>
            <person name="Nguyen N."/>
            <person name="Okwuonu G."/>
            <person name="Ongeri F."/>
            <person name="Pham C."/>
            <person name="Simmons D."/>
            <person name="Wilczek-Boney K."/>
            <person name="Hale W."/>
            <person name="Jakkamsetti A."/>
            <person name="Pham P."/>
            <person name="Ruth R."/>
            <person name="San Lucas F."/>
            <person name="Warren J."/>
            <person name="Zhang J."/>
            <person name="Zhao Z."/>
            <person name="Zhou C."/>
            <person name="Zhu D."/>
            <person name="Lee S."/>
            <person name="Bess C."/>
            <person name="Blankenburg K."/>
            <person name="Forbes L."/>
            <person name="Fu Q."/>
            <person name="Gubbala S."/>
            <person name="Hirani K."/>
            <person name="Jayaseelan J.C."/>
            <person name="Lara F."/>
            <person name="Munidasa M."/>
            <person name="Palculict T."/>
            <person name="Patil S."/>
            <person name="Pu L.-L."/>
            <person name="Saada N."/>
            <person name="Tang L."/>
            <person name="Weissenberger G."/>
            <person name="Zhu Y."/>
            <person name="Hemphill L."/>
            <person name="Shang Y."/>
            <person name="Youmans B."/>
            <person name="Ayvaz T."/>
            <person name="Ross M."/>
            <person name="Santibanez J."/>
            <person name="Aqrawi P."/>
            <person name="Gross S."/>
            <person name="Joshi V."/>
            <person name="Fowler G."/>
            <person name="Nazareth L."/>
            <person name="Reid J."/>
            <person name="Worley K."/>
            <person name="Petrosino J."/>
            <person name="Highlander S."/>
            <person name="Gibbs R."/>
        </authorList>
    </citation>
    <scope>NUCLEOTIDE SEQUENCE [LARGE SCALE GENOMIC DNA]</scope>
    <source>
        <strain evidence="1">ATCC 33269</strain>
    </source>
</reference>
<dbReference type="Proteomes" id="UP000005580">
    <property type="component" value="Unassembled WGS sequence"/>
</dbReference>
<organism evidence="1 2">
    <name type="scientific">Hoylesella oralis ATCC 33269</name>
    <dbReference type="NCBI Taxonomy" id="873533"/>
    <lineage>
        <taxon>Bacteria</taxon>
        <taxon>Pseudomonadati</taxon>
        <taxon>Bacteroidota</taxon>
        <taxon>Bacteroidia</taxon>
        <taxon>Bacteroidales</taxon>
        <taxon>Prevotellaceae</taxon>
        <taxon>Hoylesella</taxon>
    </lineage>
</organism>
<keyword evidence="2" id="KW-1185">Reference proteome</keyword>
<evidence type="ECO:0008006" key="3">
    <source>
        <dbReference type="Google" id="ProtNLM"/>
    </source>
</evidence>
<comment type="caution">
    <text evidence="1">The sequence shown here is derived from an EMBL/GenBank/DDBJ whole genome shotgun (WGS) entry which is preliminary data.</text>
</comment>
<accession>E7RNE7</accession>
<evidence type="ECO:0000313" key="2">
    <source>
        <dbReference type="Proteomes" id="UP000005580"/>
    </source>
</evidence>
<dbReference type="RefSeq" id="WP_004369357.1">
    <property type="nucleotide sequence ID" value="NZ_GL833119.1"/>
</dbReference>
<dbReference type="HOGENOM" id="CLU_012729_2_0_10"/>
<evidence type="ECO:0000313" key="1">
    <source>
        <dbReference type="EMBL" id="EFZ38278.1"/>
    </source>
</evidence>
<proteinExistence type="predicted"/>